<accession>A0A2G8SUT8</accession>
<dbReference type="EMBL" id="AYKW01000001">
    <property type="protein sequence ID" value="PIL37492.1"/>
    <property type="molecule type" value="Genomic_DNA"/>
</dbReference>
<dbReference type="AlphaFoldDB" id="A0A2G8SUT8"/>
<evidence type="ECO:0000313" key="2">
    <source>
        <dbReference type="EMBL" id="PIL37492.1"/>
    </source>
</evidence>
<sequence>MPTEDEIRKWDERFVGAMTLLFSLAAPTLRTLCLYARSPLVLLPAFPYGPLPVLEELVVYHSLDLFLPGGNACQYMWKSNFTFQLPALRRFHIVHDFWSNPSDSCIFSRLAEYNPPNLTHVRISGLSAPQHGFVGDLRRVLGVSHPRPHHGVVQSTSDDGRSSDPQMGTLLPTLDRIIIHGCSPEHSGPCGTPNIEWLCFCIEVGQIVELVKESRGVTVIQLCRPPRRNWRWPERLFDEWVSRIEGGAGCWVESEDEEANLEVYEDDPPLPEMLEWPLPDSDDDL</sequence>
<evidence type="ECO:0000313" key="3">
    <source>
        <dbReference type="Proteomes" id="UP000230002"/>
    </source>
</evidence>
<gene>
    <name evidence="2" type="ORF">GSI_01186</name>
</gene>
<dbReference type="OrthoDB" id="2748701at2759"/>
<name>A0A2G8SUT8_9APHY</name>
<keyword evidence="3" id="KW-1185">Reference proteome</keyword>
<evidence type="ECO:0000256" key="1">
    <source>
        <dbReference type="SAM" id="MobiDB-lite"/>
    </source>
</evidence>
<comment type="caution">
    <text evidence="2">The sequence shown here is derived from an EMBL/GenBank/DDBJ whole genome shotgun (WGS) entry which is preliminary data.</text>
</comment>
<dbReference type="Proteomes" id="UP000230002">
    <property type="component" value="Unassembled WGS sequence"/>
</dbReference>
<organism evidence="2 3">
    <name type="scientific">Ganoderma sinense ZZ0214-1</name>
    <dbReference type="NCBI Taxonomy" id="1077348"/>
    <lineage>
        <taxon>Eukaryota</taxon>
        <taxon>Fungi</taxon>
        <taxon>Dikarya</taxon>
        <taxon>Basidiomycota</taxon>
        <taxon>Agaricomycotina</taxon>
        <taxon>Agaricomycetes</taxon>
        <taxon>Polyporales</taxon>
        <taxon>Polyporaceae</taxon>
        <taxon>Ganoderma</taxon>
    </lineage>
</organism>
<proteinExistence type="predicted"/>
<feature type="compositionally biased region" description="Acidic residues" evidence="1">
    <location>
        <begin position="256"/>
        <end position="269"/>
    </location>
</feature>
<feature type="region of interest" description="Disordered" evidence="1">
    <location>
        <begin position="256"/>
        <end position="285"/>
    </location>
</feature>
<reference evidence="2 3" key="1">
    <citation type="journal article" date="2015" name="Sci. Rep.">
        <title>Chromosome-level genome map provides insights into diverse defense mechanisms in the medicinal fungus Ganoderma sinense.</title>
        <authorList>
            <person name="Zhu Y."/>
            <person name="Xu J."/>
            <person name="Sun C."/>
            <person name="Zhou S."/>
            <person name="Xu H."/>
            <person name="Nelson D.R."/>
            <person name="Qian J."/>
            <person name="Song J."/>
            <person name="Luo H."/>
            <person name="Xiang L."/>
            <person name="Li Y."/>
            <person name="Xu Z."/>
            <person name="Ji A."/>
            <person name="Wang L."/>
            <person name="Lu S."/>
            <person name="Hayward A."/>
            <person name="Sun W."/>
            <person name="Li X."/>
            <person name="Schwartz D.C."/>
            <person name="Wang Y."/>
            <person name="Chen S."/>
        </authorList>
    </citation>
    <scope>NUCLEOTIDE SEQUENCE [LARGE SCALE GENOMIC DNA]</scope>
    <source>
        <strain evidence="2 3">ZZ0214-1</strain>
    </source>
</reference>
<protein>
    <submittedName>
        <fullName evidence="2">Uncharacterized protein</fullName>
    </submittedName>
</protein>